<dbReference type="EMBL" id="LT629745">
    <property type="protein sequence ID" value="SDR65928.1"/>
    <property type="molecule type" value="Genomic_DNA"/>
</dbReference>
<dbReference type="AlphaFoldDB" id="A0A1H1KUA9"/>
<gene>
    <name evidence="1" type="ORF">SAMN04488552_0214</name>
</gene>
<name>A0A1H1KUA9_9FLAO</name>
<organism evidence="1 2">
    <name type="scientific">Christiangramia echinicola</name>
    <dbReference type="NCBI Taxonomy" id="279359"/>
    <lineage>
        <taxon>Bacteria</taxon>
        <taxon>Pseudomonadati</taxon>
        <taxon>Bacteroidota</taxon>
        <taxon>Flavobacteriia</taxon>
        <taxon>Flavobacteriales</taxon>
        <taxon>Flavobacteriaceae</taxon>
        <taxon>Christiangramia</taxon>
    </lineage>
</organism>
<keyword evidence="2" id="KW-1185">Reference proteome</keyword>
<evidence type="ECO:0000313" key="2">
    <source>
        <dbReference type="Proteomes" id="UP000198858"/>
    </source>
</evidence>
<evidence type="ECO:0000313" key="1">
    <source>
        <dbReference type="EMBL" id="SDR65928.1"/>
    </source>
</evidence>
<accession>A0A1H1KUA9</accession>
<dbReference type="STRING" id="1250231.SAMN04488552_0214"/>
<proteinExistence type="predicted"/>
<dbReference type="RefSeq" id="WP_089660936.1">
    <property type="nucleotide sequence ID" value="NZ_LT629745.1"/>
</dbReference>
<reference evidence="1 2" key="1">
    <citation type="submission" date="2016-10" db="EMBL/GenBank/DDBJ databases">
        <authorList>
            <person name="Varghese N."/>
            <person name="Submissions S."/>
        </authorList>
    </citation>
    <scope>NUCLEOTIDE SEQUENCE [LARGE SCALE GENOMIC DNA]</scope>
    <source>
        <strain evidence="1 2">Mar_2010_102</strain>
    </source>
</reference>
<dbReference type="Proteomes" id="UP000198858">
    <property type="component" value="Chromosome I"/>
</dbReference>
<sequence>MKKLILLLIILFTSKTFSQGLQLRNSPKIESEIIFKDGTKEKGLVRMSSSVFDIRFRESPEAEERKVDFEEVDKIITHPDSTNTRVFQYLDNYKHRYKMFAELIKKDEISIYINSPNELELFYSDFDLRSAEEWMNDMRPKNGFSLKIAKSEYLYLAKEDQILIPVEKRRKFTRKYLEYFSDCPEFVRAYKNEEISLKELSDFIEFYKETCD</sequence>
<protein>
    <submittedName>
        <fullName evidence="1">Uncharacterized protein</fullName>
    </submittedName>
</protein>